<reference evidence="7 8" key="1">
    <citation type="submission" date="2019-08" db="EMBL/GenBank/DDBJ databases">
        <title>Hyperibacter terrae gen. nov., sp. nov. and Hyperibacter viscosus sp. nov., two new members in the family Rhodospirillaceae isolated from the rhizosphere of Hypericum perforatum.</title>
        <authorList>
            <person name="Noviana Z."/>
        </authorList>
    </citation>
    <scope>NUCLEOTIDE SEQUENCE [LARGE SCALE GENOMIC DNA]</scope>
    <source>
        <strain evidence="7 8">R5913</strain>
    </source>
</reference>
<dbReference type="CDD" id="cd10551">
    <property type="entry name" value="PsrB"/>
    <property type="match status" value="1"/>
</dbReference>
<keyword evidence="8" id="KW-1185">Reference proteome</keyword>
<dbReference type="InterPro" id="IPR017896">
    <property type="entry name" value="4Fe4S_Fe-S-bd"/>
</dbReference>
<dbReference type="PROSITE" id="PS00198">
    <property type="entry name" value="4FE4S_FER_1"/>
    <property type="match status" value="1"/>
</dbReference>
<dbReference type="Proteomes" id="UP000326202">
    <property type="component" value="Chromosome"/>
</dbReference>
<dbReference type="OrthoDB" id="9779457at2"/>
<organism evidence="7 8">
    <name type="scientific">Hypericibacter terrae</name>
    <dbReference type="NCBI Taxonomy" id="2602015"/>
    <lineage>
        <taxon>Bacteria</taxon>
        <taxon>Pseudomonadati</taxon>
        <taxon>Pseudomonadota</taxon>
        <taxon>Alphaproteobacteria</taxon>
        <taxon>Rhodospirillales</taxon>
        <taxon>Dongiaceae</taxon>
        <taxon>Hypericibacter</taxon>
    </lineage>
</organism>
<gene>
    <name evidence="7" type="ORF">FRZ44_31210</name>
</gene>
<dbReference type="InterPro" id="IPR050954">
    <property type="entry name" value="ET_IronSulfur_Cluster-Binding"/>
</dbReference>
<keyword evidence="4" id="KW-0411">Iron-sulfur</keyword>
<sequence length="250" mass="27138">MTSLPANPTGKQLGLVIDLDICVGCHACAVNCKEWNSGGQMAPMTDEDPYGPNPLGVWFNRIHSFEVGEGRESQTVHFPRSCLHCAEPACVTVCPTGASYKRAEDGIVLVNEDICIGCKLCSWACPYGAREYDYDVGVMKKCTLCVDKIYNENLPEIDRVPACVATCPVGARHFGDLGDPGSAVSQLVAERQGYDLMPEQGYRPTNKYLPPRPRKNSCGSNGNAPARLEPVGDGSIGNSLLRWVDRVLSR</sequence>
<dbReference type="GO" id="GO:0051539">
    <property type="term" value="F:4 iron, 4 sulfur cluster binding"/>
    <property type="evidence" value="ECO:0007669"/>
    <property type="project" value="UniProtKB-KW"/>
</dbReference>
<dbReference type="SUPFAM" id="SSF54862">
    <property type="entry name" value="4Fe-4S ferredoxins"/>
    <property type="match status" value="1"/>
</dbReference>
<dbReference type="RefSeq" id="WP_151178035.1">
    <property type="nucleotide sequence ID" value="NZ_CP042906.1"/>
</dbReference>
<accession>A0A5J6MK14</accession>
<keyword evidence="2" id="KW-0479">Metal-binding</keyword>
<dbReference type="PANTHER" id="PTHR43177:SF3">
    <property type="entry name" value="PROTEIN NRFC HOMOLOG"/>
    <property type="match status" value="1"/>
</dbReference>
<dbReference type="EMBL" id="CP042906">
    <property type="protein sequence ID" value="QEX17818.1"/>
    <property type="molecule type" value="Genomic_DNA"/>
</dbReference>
<evidence type="ECO:0000313" key="7">
    <source>
        <dbReference type="EMBL" id="QEX17818.1"/>
    </source>
</evidence>
<evidence type="ECO:0000256" key="2">
    <source>
        <dbReference type="ARBA" id="ARBA00022723"/>
    </source>
</evidence>
<dbReference type="InterPro" id="IPR017900">
    <property type="entry name" value="4Fe4S_Fe_S_CS"/>
</dbReference>
<dbReference type="KEGG" id="htq:FRZ44_31210"/>
<feature type="domain" description="4Fe-4S ferredoxin-type" evidence="6">
    <location>
        <begin position="73"/>
        <end position="104"/>
    </location>
</feature>
<evidence type="ECO:0000256" key="3">
    <source>
        <dbReference type="ARBA" id="ARBA00023004"/>
    </source>
</evidence>
<dbReference type="GO" id="GO:0046872">
    <property type="term" value="F:metal ion binding"/>
    <property type="evidence" value="ECO:0007669"/>
    <property type="project" value="UniProtKB-KW"/>
</dbReference>
<proteinExistence type="predicted"/>
<evidence type="ECO:0000256" key="5">
    <source>
        <dbReference type="SAM" id="MobiDB-lite"/>
    </source>
</evidence>
<dbReference type="AlphaFoldDB" id="A0A5J6MK14"/>
<keyword evidence="1" id="KW-0004">4Fe-4S</keyword>
<feature type="domain" description="4Fe-4S ferredoxin-type" evidence="6">
    <location>
        <begin position="13"/>
        <end position="44"/>
    </location>
</feature>
<dbReference type="PANTHER" id="PTHR43177">
    <property type="entry name" value="PROTEIN NRFC"/>
    <property type="match status" value="1"/>
</dbReference>
<dbReference type="PROSITE" id="PS51379">
    <property type="entry name" value="4FE4S_FER_2"/>
    <property type="match status" value="3"/>
</dbReference>
<feature type="region of interest" description="Disordered" evidence="5">
    <location>
        <begin position="200"/>
        <end position="224"/>
    </location>
</feature>
<evidence type="ECO:0000256" key="4">
    <source>
        <dbReference type="ARBA" id="ARBA00023014"/>
    </source>
</evidence>
<dbReference type="Gene3D" id="3.30.70.20">
    <property type="match status" value="2"/>
</dbReference>
<protein>
    <submittedName>
        <fullName evidence="7">Ferredoxin</fullName>
    </submittedName>
</protein>
<evidence type="ECO:0000259" key="6">
    <source>
        <dbReference type="PROSITE" id="PS51379"/>
    </source>
</evidence>
<feature type="domain" description="4Fe-4S ferredoxin-type" evidence="6">
    <location>
        <begin position="106"/>
        <end position="135"/>
    </location>
</feature>
<name>A0A5J6MK14_9PROT</name>
<evidence type="ECO:0000256" key="1">
    <source>
        <dbReference type="ARBA" id="ARBA00022485"/>
    </source>
</evidence>
<dbReference type="Pfam" id="PF13247">
    <property type="entry name" value="Fer4_11"/>
    <property type="match status" value="1"/>
</dbReference>
<keyword evidence="3" id="KW-0408">Iron</keyword>
<evidence type="ECO:0000313" key="8">
    <source>
        <dbReference type="Proteomes" id="UP000326202"/>
    </source>
</evidence>